<keyword evidence="4" id="KW-0239">DNA-directed DNA polymerase</keyword>
<feature type="domain" description="Helicase C-terminal" evidence="7">
    <location>
        <begin position="286"/>
        <end position="438"/>
    </location>
</feature>
<organism evidence="8 9">
    <name type="scientific">Schistosoma bovis</name>
    <name type="common">Blood fluke</name>
    <dbReference type="NCBI Taxonomy" id="6184"/>
    <lineage>
        <taxon>Eukaryota</taxon>
        <taxon>Metazoa</taxon>
        <taxon>Spiralia</taxon>
        <taxon>Lophotrochozoa</taxon>
        <taxon>Platyhelminthes</taxon>
        <taxon>Trematoda</taxon>
        <taxon>Digenea</taxon>
        <taxon>Strigeidida</taxon>
        <taxon>Schistosomatoidea</taxon>
        <taxon>Schistosomatidae</taxon>
        <taxon>Schistosoma</taxon>
    </lineage>
</organism>
<accession>A0A430QQM6</accession>
<evidence type="ECO:0000313" key="9">
    <source>
        <dbReference type="Proteomes" id="UP000290809"/>
    </source>
</evidence>
<dbReference type="SUPFAM" id="SSF56672">
    <property type="entry name" value="DNA/RNA polymerases"/>
    <property type="match status" value="1"/>
</dbReference>
<dbReference type="SUPFAM" id="SSF158702">
    <property type="entry name" value="Sec63 N-terminal domain-like"/>
    <property type="match status" value="1"/>
</dbReference>
<feature type="region of interest" description="Disordered" evidence="6">
    <location>
        <begin position="426"/>
        <end position="465"/>
    </location>
</feature>
<dbReference type="SUPFAM" id="SSF52540">
    <property type="entry name" value="P-loop containing nucleoside triphosphate hydrolases"/>
    <property type="match status" value="2"/>
</dbReference>
<feature type="region of interest" description="Disordered" evidence="6">
    <location>
        <begin position="916"/>
        <end position="935"/>
    </location>
</feature>
<comment type="caution">
    <text evidence="8">The sequence shown here is derived from an EMBL/GenBank/DDBJ whole genome shotgun (WGS) entry which is preliminary data.</text>
</comment>
<dbReference type="PROSITE" id="PS51194">
    <property type="entry name" value="HELICASE_CTER"/>
    <property type="match status" value="1"/>
</dbReference>
<dbReference type="InterPro" id="IPR027417">
    <property type="entry name" value="P-loop_NTPase"/>
</dbReference>
<dbReference type="Pfam" id="PF21099">
    <property type="entry name" value="POLQ_helical"/>
    <property type="match status" value="1"/>
</dbReference>
<dbReference type="InterPro" id="IPR001098">
    <property type="entry name" value="DNA-dir_DNA_pol_A_palm_dom"/>
</dbReference>
<comment type="catalytic activity">
    <reaction evidence="5">
        <text>DNA(n) + a 2'-deoxyribonucleoside 5'-triphosphate = DNA(n+1) + diphosphate</text>
        <dbReference type="Rhea" id="RHEA:22508"/>
        <dbReference type="Rhea" id="RHEA-COMP:17339"/>
        <dbReference type="Rhea" id="RHEA-COMP:17340"/>
        <dbReference type="ChEBI" id="CHEBI:33019"/>
        <dbReference type="ChEBI" id="CHEBI:61560"/>
        <dbReference type="ChEBI" id="CHEBI:173112"/>
        <dbReference type="EC" id="2.7.7.7"/>
    </reaction>
</comment>
<dbReference type="InterPro" id="IPR001650">
    <property type="entry name" value="Helicase_C-like"/>
</dbReference>
<dbReference type="SMART" id="SM00482">
    <property type="entry name" value="POLAc"/>
    <property type="match status" value="1"/>
</dbReference>
<dbReference type="GO" id="GO:0003677">
    <property type="term" value="F:DNA binding"/>
    <property type="evidence" value="ECO:0007669"/>
    <property type="project" value="InterPro"/>
</dbReference>
<name>A0A430QQM6_SCHBO</name>
<dbReference type="InterPro" id="IPR043502">
    <property type="entry name" value="DNA/RNA_pol_sf"/>
</dbReference>
<dbReference type="PANTHER" id="PTHR10133">
    <property type="entry name" value="DNA POLYMERASE I"/>
    <property type="match status" value="1"/>
</dbReference>
<dbReference type="Gene3D" id="3.30.70.370">
    <property type="match status" value="1"/>
</dbReference>
<dbReference type="Gene3D" id="1.10.3380.20">
    <property type="match status" value="1"/>
</dbReference>
<evidence type="ECO:0000259" key="7">
    <source>
        <dbReference type="PROSITE" id="PS51194"/>
    </source>
</evidence>
<dbReference type="SMART" id="SM00490">
    <property type="entry name" value="HELICc"/>
    <property type="match status" value="1"/>
</dbReference>
<keyword evidence="2" id="KW-0808">Transferase</keyword>
<dbReference type="CDD" id="cd18795">
    <property type="entry name" value="SF2_C_Ski2"/>
    <property type="match status" value="1"/>
</dbReference>
<dbReference type="PROSITE" id="PS00447">
    <property type="entry name" value="DNA_POLYMERASE_A"/>
    <property type="match status" value="1"/>
</dbReference>
<dbReference type="InterPro" id="IPR002298">
    <property type="entry name" value="DNA_polymerase_A"/>
</dbReference>
<dbReference type="InterPro" id="IPR019760">
    <property type="entry name" value="DNA-dir_DNA_pol_A_CS"/>
</dbReference>
<evidence type="ECO:0000256" key="6">
    <source>
        <dbReference type="SAM" id="MobiDB-lite"/>
    </source>
</evidence>
<evidence type="ECO:0000313" key="8">
    <source>
        <dbReference type="EMBL" id="RTG90000.1"/>
    </source>
</evidence>
<evidence type="ECO:0000256" key="4">
    <source>
        <dbReference type="ARBA" id="ARBA00022932"/>
    </source>
</evidence>
<feature type="compositionally biased region" description="Polar residues" evidence="6">
    <location>
        <begin position="916"/>
        <end position="927"/>
    </location>
</feature>
<evidence type="ECO:0000256" key="1">
    <source>
        <dbReference type="ARBA" id="ARBA00012417"/>
    </source>
</evidence>
<dbReference type="EMBL" id="QMKO01001468">
    <property type="protein sequence ID" value="RTG90000.1"/>
    <property type="molecule type" value="Genomic_DNA"/>
</dbReference>
<dbReference type="CDD" id="cd08638">
    <property type="entry name" value="DNA_pol_A_theta"/>
    <property type="match status" value="1"/>
</dbReference>
<dbReference type="EC" id="2.7.7.7" evidence="1"/>
<evidence type="ECO:0000256" key="3">
    <source>
        <dbReference type="ARBA" id="ARBA00022695"/>
    </source>
</evidence>
<dbReference type="Pfam" id="PF00476">
    <property type="entry name" value="DNA_pol_A"/>
    <property type="match status" value="1"/>
</dbReference>
<evidence type="ECO:0000256" key="5">
    <source>
        <dbReference type="ARBA" id="ARBA00049244"/>
    </source>
</evidence>
<dbReference type="Gene3D" id="3.40.50.300">
    <property type="entry name" value="P-loop containing nucleotide triphosphate hydrolases"/>
    <property type="match status" value="3"/>
</dbReference>
<feature type="region of interest" description="Disordered" evidence="6">
    <location>
        <begin position="1185"/>
        <end position="1221"/>
    </location>
</feature>
<dbReference type="GO" id="GO:0003887">
    <property type="term" value="F:DNA-directed DNA polymerase activity"/>
    <property type="evidence" value="ECO:0007669"/>
    <property type="project" value="UniProtKB-KW"/>
</dbReference>
<proteinExistence type="predicted"/>
<protein>
    <recommendedName>
        <fullName evidence="1">DNA-directed DNA polymerase</fullName>
        <ecNumber evidence="1">2.7.7.7</ecNumber>
    </recommendedName>
</protein>
<sequence>MEIKVGSPIRIEDAFYVPEELYRQYKEMNISSIFSWQAECLNLPGVLGIVVVDELHLIGDTHRGYLLELLLTKLLFYSRRISNFKHTNEIKILENSQSSLNKCCDSKAYGIQIVGMSATLPNLKSLGQWLNAEVYITNFRPVPLTEFILSCDLRSKKNQFYKIVKSASKDDSSTQQLLSECLEPADNLPLDPQLTSDTELNMIDEDGVFALCFDTLLNGHGVLVFCPTKQWCEQLADTMARQIFILTQSYFSASHQNNHNQSDANIGNSTYKNSDDHSVQSNIGTRLALQLDRVGLVTCVEQLKRCPAGLDTILARCLGYGVAFHHAGLTVEEREIIEFGFRKGLIRILIATSTLSSGVNLPARRVIIRTPLFHGKVLDFLTYKQMSGRAGRQGVDTSETLADALLYLSSTLLATTVTWEKLNEFNNSQSPSTKKNRRRSLRLSQPKTYSENEINGDDDNENNNNNRFTVQMKRLLFTCIKDLQKHEFIYIDQSTCLNLSKNVINTSFTDSQSLELSLNGARLQPTALGRAVLSSSLGPVHGLIVYEELDRARRSIALDTELHLVYLLTPVYLDVGADLDWLCYLEQYQSLSSSERRVADLIGIEERFITRCAAGAPSSAASCHGNTNVVNRRLNLHRRFYTALVLYRLVNEDGLQIVAKKFGVNRGLLQSLQQQSATYAGMVTIFCNRLGWNHMERVIANFQSRLCYGVSDELVDLIRLLPLVNAERARALYAGGYSSVSSLASARPQEISRIIQRAIPFERKNNHEVCVVKPSGGCTILLDDGRVINEHEAGPLIVQQAKLLLEIDLTSVYGKDLIIIPKNHESESSMKPVKSIIENVNDCDNMNKNDIVDSQNNQLMTPNLSYNSLHDLNLTRGCKYFMDRDKNQEHLNVKVEEVEVKRLKLSLDSDTTIQTSSMSAARTSPLINSDDHKNPNVDHEFCSVNKENYSSDNNKTDYENSISITSNSHIPVSKFDSSVNRHDKTVIDFENFTQSSQPFILTSQLAAIIDDDQVVLTNKLPSSTETSTSRFNVKSNLLHSPISCESSSIPFSATTTPSSLSVSNKTCEFNDTLTYSMFESSFAVSNNTSITTIINNNDNINGPICDIMTTETLKEQYDDSQTLNNLMMSQINFDTDIGKKQELSISHQQSQSNLSKASINPNESFLNMERKSIGDLFSASFTHDSPTNEVQLKQESSDDQHMYSSKTAECKTDTDPPSADDILIADSLENGVDNDNDRDNIFSVINVTQNYTLWKTFLTELNDHIEGLKSSNQSQLNYIAIQPGWLLNTNSDSNNDNDFRSSSESLCWKSGPAGQPTVGGGKNMCTNYDLYLSGLAISSVLLMKNAVFWIHFLTESDVNRVPLQECLIDIYNLFIRIHQFNIGLIIWDVKWWYRIAYDILKIPNQMKFHIYNPNLTNWLTNPDQDQSSLLSEAQKLNPHVVDSILTKVASSEYLEPPIQFSDWSKIPRLESSGKCPPPRSYLSEQNLLSNLPYHVYITSAQCFLLSLWTTHSNNCLSTVQNSLLNVIELPCQSLLARMESNGFLLNLNDLNKCHDSLLKACKQLESVAYRLAGQPFTMDSPKEISKVLFKWLHLPQITDPNDLIMNRKRNQSYLLNGRNRSSHLPKATNTLLSKLTNLHPLPAVIMEWRHINGILEKIFNSLVSTCRLIRASSIGDQPLRISPTYDVYTATGRIISIMPNLQSVPKDIIIDWSKLHYKSTTVDNNNLNNNSEKWTSPFDQILSELPKSIETIKPRCAFHAPVGGLLISGDFCQLELRLLAYFSKDVELLKLLSVVEHSSQIVDQSIEPNSESDAFKKLAAHWLNIPHPNQVTDVQRQQAKQLCYAILYGMGCQTLASQLNISQQNAQKLIDSFLNTYPGVQKFITTTVLTAHREGQIQTLNGHIRLLPALNSKTVFDSDTPYELNCNWSKKHDVRNHFAVIKAERQAVNNIIQGSASEIAKIAMLAVDQAIHSSNIPGYAHLVLHEHDELIYELYLGYR</sequence>
<gene>
    <name evidence="8" type="ORF">DC041_0002937</name>
</gene>
<dbReference type="PANTHER" id="PTHR10133:SF62">
    <property type="entry name" value="DNA POLYMERASE THETA"/>
    <property type="match status" value="1"/>
</dbReference>
<dbReference type="GO" id="GO:0006261">
    <property type="term" value="P:DNA-templated DNA replication"/>
    <property type="evidence" value="ECO:0007669"/>
    <property type="project" value="InterPro"/>
</dbReference>
<dbReference type="Proteomes" id="UP000290809">
    <property type="component" value="Unassembled WGS sequence"/>
</dbReference>
<keyword evidence="3" id="KW-0548">Nucleotidyltransferase</keyword>
<dbReference type="GO" id="GO:0097681">
    <property type="term" value="P:double-strand break repair via alternative nonhomologous end joining"/>
    <property type="evidence" value="ECO:0007669"/>
    <property type="project" value="TreeGrafter"/>
</dbReference>
<reference evidence="8 9" key="1">
    <citation type="journal article" date="2019" name="PLoS Pathog.">
        <title>Genome sequence of the bovine parasite Schistosoma bovis Tanzania.</title>
        <authorList>
            <person name="Oey H."/>
            <person name="Zakrzewski M."/>
            <person name="Gobert G."/>
            <person name="Gravermann K."/>
            <person name="Stoye J."/>
            <person name="Jones M."/>
            <person name="Mcmanus D."/>
            <person name="Krause L."/>
        </authorList>
    </citation>
    <scope>NUCLEOTIDE SEQUENCE [LARGE SCALE GENOMIC DNA]</scope>
    <source>
        <strain evidence="8 9">TAN1997</strain>
    </source>
</reference>
<keyword evidence="9" id="KW-1185">Reference proteome</keyword>
<dbReference type="Gene3D" id="1.20.1060.10">
    <property type="entry name" value="Taq DNA Polymerase, Chain T, domain 4"/>
    <property type="match status" value="1"/>
</dbReference>
<dbReference type="Pfam" id="PF00271">
    <property type="entry name" value="Helicase_C"/>
    <property type="match status" value="1"/>
</dbReference>
<dbReference type="STRING" id="6184.A0A430QQM6"/>
<dbReference type="InterPro" id="IPR048960">
    <property type="entry name" value="POLQ-like_helical"/>
</dbReference>
<evidence type="ECO:0000256" key="2">
    <source>
        <dbReference type="ARBA" id="ARBA00022679"/>
    </source>
</evidence>
<feature type="compositionally biased region" description="Polar residues" evidence="6">
    <location>
        <begin position="1185"/>
        <end position="1194"/>
    </location>
</feature>
<dbReference type="Gene3D" id="1.10.150.20">
    <property type="entry name" value="5' to 3' exonuclease, C-terminal subdomain"/>
    <property type="match status" value="1"/>
</dbReference>